<evidence type="ECO:0000313" key="2">
    <source>
        <dbReference type="Proteomes" id="UP000032024"/>
    </source>
</evidence>
<dbReference type="Proteomes" id="UP000032024">
    <property type="component" value="Chromosome"/>
</dbReference>
<sequence>MKYSELKAVTIAVSVLVSVFNDFRQMPAYPSRFPLLFL</sequence>
<gene>
    <name evidence="1" type="ORF">SB48_HM08orf01397</name>
</gene>
<accession>A0AAN0WB72</accession>
<keyword evidence="2" id="KW-1185">Reference proteome</keyword>
<proteinExistence type="predicted"/>
<dbReference type="EMBL" id="CP010525">
    <property type="protein sequence ID" value="AJO21703.1"/>
    <property type="molecule type" value="Genomic_DNA"/>
</dbReference>
<reference evidence="2" key="1">
    <citation type="submission" date="2015-01" db="EMBL/GenBank/DDBJ databases">
        <title>Comparative genome analysis of Bacillus coagulans HM-08, Clostridium butyricum HM-68, Bacillus subtilis HM-66 and Bacillus paralicheniformis BL-09.</title>
        <authorList>
            <person name="Zhang H."/>
        </authorList>
    </citation>
    <scope>NUCLEOTIDE SEQUENCE [LARGE SCALE GENOMIC DNA]</scope>
    <source>
        <strain evidence="2">HM-08</strain>
    </source>
</reference>
<evidence type="ECO:0000313" key="1">
    <source>
        <dbReference type="EMBL" id="AJO21703.1"/>
    </source>
</evidence>
<dbReference type="AlphaFoldDB" id="A0AAN0WB72"/>
<name>A0AAN0WB72_HEYCO</name>
<protein>
    <submittedName>
        <fullName evidence="1">Uncharacterized protein</fullName>
    </submittedName>
</protein>
<organism evidence="1 2">
    <name type="scientific">Heyndrickxia coagulans</name>
    <name type="common">Weizmannia coagulans</name>
    <dbReference type="NCBI Taxonomy" id="1398"/>
    <lineage>
        <taxon>Bacteria</taxon>
        <taxon>Bacillati</taxon>
        <taxon>Bacillota</taxon>
        <taxon>Bacilli</taxon>
        <taxon>Bacillales</taxon>
        <taxon>Bacillaceae</taxon>
        <taxon>Heyndrickxia</taxon>
    </lineage>
</organism>